<evidence type="ECO:0000313" key="2">
    <source>
        <dbReference type="Proteomes" id="UP000790709"/>
    </source>
</evidence>
<dbReference type="EMBL" id="MU266426">
    <property type="protein sequence ID" value="KAH7924361.1"/>
    <property type="molecule type" value="Genomic_DNA"/>
</dbReference>
<reference evidence="1" key="1">
    <citation type="journal article" date="2021" name="New Phytol.">
        <title>Evolutionary innovations through gain and loss of genes in the ectomycorrhizal Boletales.</title>
        <authorList>
            <person name="Wu G."/>
            <person name="Miyauchi S."/>
            <person name="Morin E."/>
            <person name="Kuo A."/>
            <person name="Drula E."/>
            <person name="Varga T."/>
            <person name="Kohler A."/>
            <person name="Feng B."/>
            <person name="Cao Y."/>
            <person name="Lipzen A."/>
            <person name="Daum C."/>
            <person name="Hundley H."/>
            <person name="Pangilinan J."/>
            <person name="Johnson J."/>
            <person name="Barry K."/>
            <person name="LaButti K."/>
            <person name="Ng V."/>
            <person name="Ahrendt S."/>
            <person name="Min B."/>
            <person name="Choi I.G."/>
            <person name="Park H."/>
            <person name="Plett J.M."/>
            <person name="Magnuson J."/>
            <person name="Spatafora J.W."/>
            <person name="Nagy L.G."/>
            <person name="Henrissat B."/>
            <person name="Grigoriev I.V."/>
            <person name="Yang Z.L."/>
            <person name="Xu J."/>
            <person name="Martin F.M."/>
        </authorList>
    </citation>
    <scope>NUCLEOTIDE SEQUENCE</scope>
    <source>
        <strain evidence="1">KUC20120723A-06</strain>
    </source>
</reference>
<name>A0ACB8BGM0_9AGAM</name>
<accession>A0ACB8BGM0</accession>
<organism evidence="1 2">
    <name type="scientific">Leucogyrophana mollusca</name>
    <dbReference type="NCBI Taxonomy" id="85980"/>
    <lineage>
        <taxon>Eukaryota</taxon>
        <taxon>Fungi</taxon>
        <taxon>Dikarya</taxon>
        <taxon>Basidiomycota</taxon>
        <taxon>Agaricomycotina</taxon>
        <taxon>Agaricomycetes</taxon>
        <taxon>Agaricomycetidae</taxon>
        <taxon>Boletales</taxon>
        <taxon>Boletales incertae sedis</taxon>
        <taxon>Leucogyrophana</taxon>
    </lineage>
</organism>
<keyword evidence="2" id="KW-1185">Reference proteome</keyword>
<gene>
    <name evidence="1" type="ORF">BV22DRAFT_1195954</name>
</gene>
<dbReference type="Proteomes" id="UP000790709">
    <property type="component" value="Unassembled WGS sequence"/>
</dbReference>
<protein>
    <submittedName>
        <fullName evidence="1">Uncharacterized protein</fullName>
    </submittedName>
</protein>
<evidence type="ECO:0000313" key="1">
    <source>
        <dbReference type="EMBL" id="KAH7924361.1"/>
    </source>
</evidence>
<proteinExistence type="predicted"/>
<sequence>MDFKTTNFPRALRLENAPPTATKVDSLSFDVLYVVASFLSMVDIIRLRQVSKFFYEFTHDKVIWRNLYHSLKLPRPPGPYARQSYEFLEHALVTSAKVELQWPPNEGRPVSKRLLTISHDEQNFSILFGEWLMVANSSRVRCFDLRFSPTASSIIYEPQGEAIVSFTCVSTTTTDGEVLAFAVCKQHNSSQATGAIHVFKVALQADAPTFFERVCEISDVTLEVPAVVIGPRLLVISKTQDVWMMDIQNYQEYRLPLESASSKRDITSRATKVFISASTHLLALRSFFTPGEGYRSFVEIFPIPPPRSGGLGEEPCTLQVSHQKLMGDMELSYPSLLREPPGTFTSGVLRFTLVGMGHDVYRSPYTGISLVHFTLHAGDPEGTIFGKRVNLPPTNMRIRTLLLDAAFDGCLRGIYYHAGLQRLVGFKINLHADKEYELGSLSLEYDHRVYGRSLVAFDAVRGRICRTMSIVGERWVELIDFV</sequence>
<comment type="caution">
    <text evidence="1">The sequence shown here is derived from an EMBL/GenBank/DDBJ whole genome shotgun (WGS) entry which is preliminary data.</text>
</comment>